<dbReference type="Proteomes" id="UP000437736">
    <property type="component" value="Unassembled WGS sequence"/>
</dbReference>
<dbReference type="InterPro" id="IPR000801">
    <property type="entry name" value="Esterase-like"/>
</dbReference>
<reference evidence="10 11" key="1">
    <citation type="submission" date="2019-11" db="EMBL/GenBank/DDBJ databases">
        <title>Acidiferrimicrobium australis gen. nov., sp. nov., an acidophilic and obligately heterotrophic, member of the Actinobacteria that catalyses dissimilatory oxido- reduction of iron isolated from metal-rich acidic water in Chile.</title>
        <authorList>
            <person name="Gonzalez D."/>
            <person name="Huber K."/>
            <person name="Hedrich S."/>
            <person name="Rojas-Villalobos C."/>
            <person name="Quatrini R."/>
            <person name="Dinamarca M.A."/>
            <person name="Schwarz A."/>
            <person name="Canales C."/>
            <person name="Nancucheo I."/>
        </authorList>
    </citation>
    <scope>NUCLEOTIDE SEQUENCE [LARGE SCALE GENOMIC DNA]</scope>
    <source>
        <strain evidence="10 11">USS-CCA1</strain>
    </source>
</reference>
<dbReference type="PANTHER" id="PTHR48098:SF1">
    <property type="entry name" value="DIACYLGLYCEROL ACYLTRANSFERASE_MYCOLYLTRANSFERASE AG85A"/>
    <property type="match status" value="1"/>
</dbReference>
<gene>
    <name evidence="10" type="ORF">GHK86_16555</name>
</gene>
<comment type="similarity">
    <text evidence="2">Belongs to the mycobacterial A85 antigen family.</text>
</comment>
<evidence type="ECO:0000256" key="1">
    <source>
        <dbReference type="ARBA" id="ARBA00000697"/>
    </source>
</evidence>
<dbReference type="EC" id="2.3.1.122" evidence="3"/>
<dbReference type="Gene3D" id="3.40.50.1820">
    <property type="entry name" value="alpha/beta hydrolase"/>
    <property type="match status" value="1"/>
</dbReference>
<comment type="catalytic activity">
    <reaction evidence="1">
        <text>2 alpha,alpha'-trehalose 6-mycolate = alpha,alpha'-trehalose 6,6'-bismycolate + alpha,alpha-trehalose</text>
        <dbReference type="Rhea" id="RHEA:23472"/>
        <dbReference type="ChEBI" id="CHEBI:16551"/>
        <dbReference type="ChEBI" id="CHEBI:18195"/>
        <dbReference type="ChEBI" id="CHEBI:18234"/>
        <dbReference type="EC" id="2.3.1.122"/>
    </reaction>
</comment>
<evidence type="ECO:0000256" key="3">
    <source>
        <dbReference type="ARBA" id="ARBA00012820"/>
    </source>
</evidence>
<dbReference type="Pfam" id="PF00756">
    <property type="entry name" value="Esterase"/>
    <property type="match status" value="1"/>
</dbReference>
<dbReference type="SUPFAM" id="SSF53474">
    <property type="entry name" value="alpha/beta-Hydrolases"/>
    <property type="match status" value="1"/>
</dbReference>
<dbReference type="PROSITE" id="PS51318">
    <property type="entry name" value="TAT"/>
    <property type="match status" value="1"/>
</dbReference>
<organism evidence="10 11">
    <name type="scientific">Acidiferrimicrobium australe</name>
    <dbReference type="NCBI Taxonomy" id="2664430"/>
    <lineage>
        <taxon>Bacteria</taxon>
        <taxon>Bacillati</taxon>
        <taxon>Actinomycetota</taxon>
        <taxon>Acidimicrobiia</taxon>
        <taxon>Acidimicrobiales</taxon>
        <taxon>Acidimicrobiaceae</taxon>
        <taxon>Acidiferrimicrobium</taxon>
    </lineage>
</organism>
<protein>
    <recommendedName>
        <fullName evidence="7">Acyl-CoA:diacylglycerol acyltransferase</fullName>
        <ecNumber evidence="3">2.3.1.122</ecNumber>
        <ecNumber evidence="4">2.3.1.20</ecNumber>
    </recommendedName>
</protein>
<evidence type="ECO:0000256" key="5">
    <source>
        <dbReference type="ARBA" id="ARBA00022679"/>
    </source>
</evidence>
<sequence>MTVSRRRFLVGGAATLAAAGAAFGALDAVDGTLVQHGLHKLGVARSPDLVLPRPPLTELNGSFDSRYLKRSVGWRITRPPGSAPLDGVLVCLHGYGGNHLWAFDVVHVPAAAAHVGLRVAVAGVDGGHDSYWHRRADGTDALAMLLDEFVPLVRRRVGHHRQALMGWSMGGYGALLAAERSRPEWVAVAPASPALWLAAADTAPGAFDSPADFAANDVFTGEQTLAGLGIAVACGTEDPFYAATRALVARMDFPHHTWFTYGFHDAPFWRAAAPVQLRDIAPSFRAA</sequence>
<dbReference type="InterPro" id="IPR029058">
    <property type="entry name" value="AB_hydrolase_fold"/>
</dbReference>
<dbReference type="EMBL" id="WJHE01000945">
    <property type="protein sequence ID" value="MST34325.1"/>
    <property type="molecule type" value="Genomic_DNA"/>
</dbReference>
<comment type="caution">
    <text evidence="10">The sequence shown here is derived from an EMBL/GenBank/DDBJ whole genome shotgun (WGS) entry which is preliminary data.</text>
</comment>
<keyword evidence="5" id="KW-0808">Transferase</keyword>
<evidence type="ECO:0000256" key="9">
    <source>
        <dbReference type="SAM" id="SignalP"/>
    </source>
</evidence>
<evidence type="ECO:0000313" key="10">
    <source>
        <dbReference type="EMBL" id="MST34325.1"/>
    </source>
</evidence>
<dbReference type="InterPro" id="IPR050583">
    <property type="entry name" value="Mycobacterial_A85_antigen"/>
</dbReference>
<name>A0ABW9QXL3_9ACTN</name>
<dbReference type="GO" id="GO:0016787">
    <property type="term" value="F:hydrolase activity"/>
    <property type="evidence" value="ECO:0007669"/>
    <property type="project" value="UniProtKB-KW"/>
</dbReference>
<keyword evidence="10" id="KW-0378">Hydrolase</keyword>
<dbReference type="InterPro" id="IPR006311">
    <property type="entry name" value="TAT_signal"/>
</dbReference>
<keyword evidence="6" id="KW-0012">Acyltransferase</keyword>
<evidence type="ECO:0000256" key="8">
    <source>
        <dbReference type="ARBA" id="ARBA00048109"/>
    </source>
</evidence>
<feature type="chain" id="PRO_5047385842" description="Acyl-CoA:diacylglycerol acyltransferase" evidence="9">
    <location>
        <begin position="25"/>
        <end position="287"/>
    </location>
</feature>
<evidence type="ECO:0000256" key="2">
    <source>
        <dbReference type="ARBA" id="ARBA00005874"/>
    </source>
</evidence>
<feature type="signal peptide" evidence="9">
    <location>
        <begin position="1"/>
        <end position="24"/>
    </location>
</feature>
<keyword evidence="11" id="KW-1185">Reference proteome</keyword>
<comment type="catalytic activity">
    <reaction evidence="8">
        <text>an acyl-CoA + a 1,2-diacyl-sn-glycerol = a triacyl-sn-glycerol + CoA</text>
        <dbReference type="Rhea" id="RHEA:10868"/>
        <dbReference type="ChEBI" id="CHEBI:17815"/>
        <dbReference type="ChEBI" id="CHEBI:57287"/>
        <dbReference type="ChEBI" id="CHEBI:58342"/>
        <dbReference type="ChEBI" id="CHEBI:64615"/>
        <dbReference type="EC" id="2.3.1.20"/>
    </reaction>
</comment>
<evidence type="ECO:0000256" key="7">
    <source>
        <dbReference type="ARBA" id="ARBA00032572"/>
    </source>
</evidence>
<evidence type="ECO:0000313" key="11">
    <source>
        <dbReference type="Proteomes" id="UP000437736"/>
    </source>
</evidence>
<accession>A0ABW9QXL3</accession>
<evidence type="ECO:0000256" key="6">
    <source>
        <dbReference type="ARBA" id="ARBA00023315"/>
    </source>
</evidence>
<dbReference type="EC" id="2.3.1.20" evidence="4"/>
<keyword evidence="9" id="KW-0732">Signal</keyword>
<dbReference type="PANTHER" id="PTHR48098">
    <property type="entry name" value="ENTEROCHELIN ESTERASE-RELATED"/>
    <property type="match status" value="1"/>
</dbReference>
<evidence type="ECO:0000256" key="4">
    <source>
        <dbReference type="ARBA" id="ARBA00013244"/>
    </source>
</evidence>
<proteinExistence type="inferred from homology"/>